<dbReference type="Proteomes" id="UP000239494">
    <property type="component" value="Unassembled WGS sequence"/>
</dbReference>
<dbReference type="GO" id="GO:0032259">
    <property type="term" value="P:methylation"/>
    <property type="evidence" value="ECO:0007669"/>
    <property type="project" value="UniProtKB-KW"/>
</dbReference>
<evidence type="ECO:0000313" key="3">
    <source>
        <dbReference type="Proteomes" id="UP000239494"/>
    </source>
</evidence>
<dbReference type="PANTHER" id="PTHR43591:SF110">
    <property type="entry name" value="RHODANESE DOMAIN-CONTAINING PROTEIN"/>
    <property type="match status" value="1"/>
</dbReference>
<keyword evidence="2" id="KW-0489">Methyltransferase</keyword>
<accession>A0A2T0SVT1</accession>
<comment type="caution">
    <text evidence="2">The sequence shown here is derived from an EMBL/GenBank/DDBJ whole genome shotgun (WGS) entry which is preliminary data.</text>
</comment>
<organism evidence="2 3">
    <name type="scientific">Umezawaea tangerina</name>
    <dbReference type="NCBI Taxonomy" id="84725"/>
    <lineage>
        <taxon>Bacteria</taxon>
        <taxon>Bacillati</taxon>
        <taxon>Actinomycetota</taxon>
        <taxon>Actinomycetes</taxon>
        <taxon>Pseudonocardiales</taxon>
        <taxon>Pseudonocardiaceae</taxon>
        <taxon>Umezawaea</taxon>
    </lineage>
</organism>
<gene>
    <name evidence="2" type="ORF">CLV43_110334</name>
</gene>
<keyword evidence="2" id="KW-0808">Transferase</keyword>
<dbReference type="CDD" id="cd02440">
    <property type="entry name" value="AdoMet_MTases"/>
    <property type="match status" value="1"/>
</dbReference>
<name>A0A2T0SVT1_9PSEU</name>
<protein>
    <submittedName>
        <fullName evidence="2">Ubiquinone/menaquinone biosynthesis C-methylase UbiE</fullName>
    </submittedName>
</protein>
<dbReference type="Gene3D" id="3.40.50.150">
    <property type="entry name" value="Vaccinia Virus protein VP39"/>
    <property type="match status" value="1"/>
</dbReference>
<dbReference type="AlphaFoldDB" id="A0A2T0SVT1"/>
<sequence length="301" mass="32944">MTSDLTTVTIVSSNPSTQRSGLPLSTEIISYFHKKADRYDEVDQQVYWRLSDELLWDTLTTTCLDRLPPDFTFLDAGGGTGRWTQRVLDAYPRSRGVLVDLSPDMLAVAETKRTGDRADRLDLVQGDLGDLPAQVRDRRFDVIWNFHNVIGFVPDPGAVIASLADLLTDTGTLVTLAPNRYHAVYFNLAIGRLEAAREAATTGVSTFTDDMPPLRLFSPDEITELYAAAGCRVDLLTGFPSAVYPSRQETQLDGSSPAVVDLLGDPAIFADVLAIEKQLALEPDLAARGNNIFVAGRRNPA</sequence>
<keyword evidence="3" id="KW-1185">Reference proteome</keyword>
<keyword evidence="2" id="KW-0830">Ubiquinone</keyword>
<evidence type="ECO:0000259" key="1">
    <source>
        <dbReference type="Pfam" id="PF08242"/>
    </source>
</evidence>
<dbReference type="GO" id="GO:0008168">
    <property type="term" value="F:methyltransferase activity"/>
    <property type="evidence" value="ECO:0007669"/>
    <property type="project" value="UniProtKB-KW"/>
</dbReference>
<reference evidence="2 3" key="1">
    <citation type="submission" date="2018-03" db="EMBL/GenBank/DDBJ databases">
        <title>Genomic Encyclopedia of Archaeal and Bacterial Type Strains, Phase II (KMG-II): from individual species to whole genera.</title>
        <authorList>
            <person name="Goeker M."/>
        </authorList>
    </citation>
    <scope>NUCLEOTIDE SEQUENCE [LARGE SCALE GENOMIC DNA]</scope>
    <source>
        <strain evidence="2 3">DSM 44720</strain>
    </source>
</reference>
<evidence type="ECO:0000313" key="2">
    <source>
        <dbReference type="EMBL" id="PRY37522.1"/>
    </source>
</evidence>
<dbReference type="EMBL" id="PVTF01000010">
    <property type="protein sequence ID" value="PRY37522.1"/>
    <property type="molecule type" value="Genomic_DNA"/>
</dbReference>
<dbReference type="Pfam" id="PF08242">
    <property type="entry name" value="Methyltransf_12"/>
    <property type="match status" value="1"/>
</dbReference>
<dbReference type="InterPro" id="IPR013217">
    <property type="entry name" value="Methyltransf_12"/>
</dbReference>
<feature type="domain" description="Methyltransferase type 12" evidence="1">
    <location>
        <begin position="74"/>
        <end position="173"/>
    </location>
</feature>
<dbReference type="PANTHER" id="PTHR43591">
    <property type="entry name" value="METHYLTRANSFERASE"/>
    <property type="match status" value="1"/>
</dbReference>
<dbReference type="InterPro" id="IPR029063">
    <property type="entry name" value="SAM-dependent_MTases_sf"/>
</dbReference>
<dbReference type="SUPFAM" id="SSF53335">
    <property type="entry name" value="S-adenosyl-L-methionine-dependent methyltransferases"/>
    <property type="match status" value="1"/>
</dbReference>
<proteinExistence type="predicted"/>